<dbReference type="AlphaFoldDB" id="A0A315Z9R7"/>
<name>A0A315Z9R7_SEDFL</name>
<dbReference type="InterPro" id="IPR036942">
    <property type="entry name" value="Beta-barrel_TonB_sf"/>
</dbReference>
<dbReference type="Pfam" id="PF13715">
    <property type="entry name" value="CarbopepD_reg_2"/>
    <property type="match status" value="1"/>
</dbReference>
<dbReference type="InterPro" id="IPR000531">
    <property type="entry name" value="Beta-barrel_TonB"/>
</dbReference>
<dbReference type="SUPFAM" id="SSF49464">
    <property type="entry name" value="Carboxypeptidase regulatory domain-like"/>
    <property type="match status" value="1"/>
</dbReference>
<keyword evidence="6 8" id="KW-0472">Membrane</keyword>
<dbReference type="PROSITE" id="PS52016">
    <property type="entry name" value="TONB_DEPENDENT_REC_3"/>
    <property type="match status" value="1"/>
</dbReference>
<evidence type="ECO:0000256" key="5">
    <source>
        <dbReference type="ARBA" id="ARBA00023077"/>
    </source>
</evidence>
<dbReference type="RefSeq" id="WP_109619162.1">
    <property type="nucleotide sequence ID" value="NZ_QGDO01000003.1"/>
</dbReference>
<reference evidence="13 14" key="1">
    <citation type="submission" date="2018-03" db="EMBL/GenBank/DDBJ databases">
        <title>Genomic Encyclopedia of Archaeal and Bacterial Type Strains, Phase II (KMG-II): from individual species to whole genera.</title>
        <authorList>
            <person name="Goeker M."/>
        </authorList>
    </citation>
    <scope>NUCLEOTIDE SEQUENCE [LARGE SCALE GENOMIC DNA]</scope>
    <source>
        <strain evidence="13 14">DSM 28229</strain>
    </source>
</reference>
<evidence type="ECO:0000313" key="14">
    <source>
        <dbReference type="Proteomes" id="UP000245535"/>
    </source>
</evidence>
<feature type="chain" id="PRO_5016389257" evidence="10">
    <location>
        <begin position="26"/>
        <end position="815"/>
    </location>
</feature>
<feature type="signal peptide" evidence="10">
    <location>
        <begin position="1"/>
        <end position="25"/>
    </location>
</feature>
<evidence type="ECO:0000259" key="11">
    <source>
        <dbReference type="Pfam" id="PF00593"/>
    </source>
</evidence>
<feature type="domain" description="TonB-dependent receptor plug" evidence="12">
    <location>
        <begin position="125"/>
        <end position="231"/>
    </location>
</feature>
<keyword evidence="13" id="KW-0675">Receptor</keyword>
<evidence type="ECO:0000256" key="1">
    <source>
        <dbReference type="ARBA" id="ARBA00004571"/>
    </source>
</evidence>
<keyword evidence="5 9" id="KW-0798">TonB box</keyword>
<comment type="subcellular location">
    <subcellularLocation>
        <location evidence="1 8">Cell outer membrane</location>
        <topology evidence="1 8">Multi-pass membrane protein</topology>
    </subcellularLocation>
</comment>
<keyword evidence="10" id="KW-0732">Signal</keyword>
<comment type="caution">
    <text evidence="13">The sequence shown here is derived from an EMBL/GenBank/DDBJ whole genome shotgun (WGS) entry which is preliminary data.</text>
</comment>
<keyword evidence="7 8" id="KW-0998">Cell outer membrane</keyword>
<dbReference type="InterPro" id="IPR037066">
    <property type="entry name" value="Plug_dom_sf"/>
</dbReference>
<dbReference type="Pfam" id="PF00593">
    <property type="entry name" value="TonB_dep_Rec_b-barrel"/>
    <property type="match status" value="1"/>
</dbReference>
<dbReference type="InterPro" id="IPR008969">
    <property type="entry name" value="CarboxyPept-like_regulatory"/>
</dbReference>
<evidence type="ECO:0000256" key="6">
    <source>
        <dbReference type="ARBA" id="ARBA00023136"/>
    </source>
</evidence>
<dbReference type="Gene3D" id="2.170.130.10">
    <property type="entry name" value="TonB-dependent receptor, plug domain"/>
    <property type="match status" value="1"/>
</dbReference>
<gene>
    <name evidence="13" type="ORF">BC781_103568</name>
</gene>
<dbReference type="Gene3D" id="2.60.40.1120">
    <property type="entry name" value="Carboxypeptidase-like, regulatory domain"/>
    <property type="match status" value="1"/>
</dbReference>
<protein>
    <submittedName>
        <fullName evidence="13">Outer membrane receptor for ferrienterochelin and colicins</fullName>
    </submittedName>
</protein>
<evidence type="ECO:0000256" key="10">
    <source>
        <dbReference type="SAM" id="SignalP"/>
    </source>
</evidence>
<evidence type="ECO:0000256" key="8">
    <source>
        <dbReference type="PROSITE-ProRule" id="PRU01360"/>
    </source>
</evidence>
<organism evidence="13 14">
    <name type="scientific">Sediminitomix flava</name>
    <dbReference type="NCBI Taxonomy" id="379075"/>
    <lineage>
        <taxon>Bacteria</taxon>
        <taxon>Pseudomonadati</taxon>
        <taxon>Bacteroidota</taxon>
        <taxon>Cytophagia</taxon>
        <taxon>Cytophagales</taxon>
        <taxon>Flammeovirgaceae</taxon>
        <taxon>Sediminitomix</taxon>
    </lineage>
</organism>
<dbReference type="InterPro" id="IPR039426">
    <property type="entry name" value="TonB-dep_rcpt-like"/>
</dbReference>
<feature type="domain" description="TonB-dependent receptor-like beta-barrel" evidence="11">
    <location>
        <begin position="377"/>
        <end position="776"/>
    </location>
</feature>
<evidence type="ECO:0000256" key="4">
    <source>
        <dbReference type="ARBA" id="ARBA00022692"/>
    </source>
</evidence>
<evidence type="ECO:0000256" key="9">
    <source>
        <dbReference type="RuleBase" id="RU003357"/>
    </source>
</evidence>
<dbReference type="SUPFAM" id="SSF56935">
    <property type="entry name" value="Porins"/>
    <property type="match status" value="1"/>
</dbReference>
<dbReference type="EMBL" id="QGDO01000003">
    <property type="protein sequence ID" value="PWJ42316.1"/>
    <property type="molecule type" value="Genomic_DNA"/>
</dbReference>
<dbReference type="Pfam" id="PF07715">
    <property type="entry name" value="Plug"/>
    <property type="match status" value="1"/>
</dbReference>
<dbReference type="Proteomes" id="UP000245535">
    <property type="component" value="Unassembled WGS sequence"/>
</dbReference>
<evidence type="ECO:0000256" key="2">
    <source>
        <dbReference type="ARBA" id="ARBA00022448"/>
    </source>
</evidence>
<dbReference type="Gene3D" id="2.40.170.20">
    <property type="entry name" value="TonB-dependent receptor, beta-barrel domain"/>
    <property type="match status" value="1"/>
</dbReference>
<evidence type="ECO:0000256" key="7">
    <source>
        <dbReference type="ARBA" id="ARBA00023237"/>
    </source>
</evidence>
<keyword evidence="4 8" id="KW-0812">Transmembrane</keyword>
<comment type="similarity">
    <text evidence="8 9">Belongs to the TonB-dependent receptor family.</text>
</comment>
<evidence type="ECO:0000259" key="12">
    <source>
        <dbReference type="Pfam" id="PF07715"/>
    </source>
</evidence>
<evidence type="ECO:0000256" key="3">
    <source>
        <dbReference type="ARBA" id="ARBA00022452"/>
    </source>
</evidence>
<dbReference type="PANTHER" id="PTHR30069:SF57">
    <property type="entry name" value="TONB-DEPENDENT RECEPTOR"/>
    <property type="match status" value="1"/>
</dbReference>
<dbReference type="GO" id="GO:0015344">
    <property type="term" value="F:siderophore uptake transmembrane transporter activity"/>
    <property type="evidence" value="ECO:0007669"/>
    <property type="project" value="TreeGrafter"/>
</dbReference>
<dbReference type="GO" id="GO:0009279">
    <property type="term" value="C:cell outer membrane"/>
    <property type="evidence" value="ECO:0007669"/>
    <property type="project" value="UniProtKB-SubCell"/>
</dbReference>
<dbReference type="PANTHER" id="PTHR30069">
    <property type="entry name" value="TONB-DEPENDENT OUTER MEMBRANE RECEPTOR"/>
    <property type="match status" value="1"/>
</dbReference>
<sequence>MVGKGKLFLIQTLLILVSLAQLSYAKDQTSFITGHIDSKNGHIPFATVYINELQLGTTSDDSGHFYLKNVPFGEYQITISAVGYRKLTETVSINKKNQDLKFKLEEDLIELESVVVSGNRTAQSRKETPAVVNVIGSKVFEVSASKVIADGLNFVPGARVENTCSNCGSTSLRLNGLEGPYTQILIDSRPIFNSLVGVYGLEQLPVSMIERVEVVRGGGSVLFGANAIGGTVNVITKEPKFNRFEVGTQYASINGEAYDVNTSFNTSVVSNDDKTSLILYGSHRKREAWNATPNDKYYTLVEVAKDEFIPNYDEEFVDDFSNIPELRNLNIGTKIIHKINNRNKVTAKFNITDEFRRGGNKFDLAPHLTDITEQLEHQIIGGGINYDWISADQRSNVSFYSSVQSVVRDSYYGAEMQLDGYGKTTSDTYVVGTQFNRDLGHVLFAPAFFIGGVEYINDNIKDRKLGYFDYESDEFVNDIHISDQLVQTIAVFAQNEWKGDRLSLLLGARLDHVMINDYLAETDKLTEVSAFNPRVNLKYNIGNNLQARVGFATGFRAPQIFNEDMHIDIVAGDQVRTILADDLTTERSYSYNFALDWDTEIGGWQSYFLLEGFHTKIEDRFLNEFVEGEEGNYYLKRNSENDAFVQGINVEAKLAASSKFNVQTGFTFQTAKYNGVEQWGDEDDSATDRILRTPNNYGSLSMNYYPKPNLLMSLSGVYTGSMYVPHMAGGFYKGVYNETEELVKTEQFFDLGIRLAYDVQVSKDLGMQIGGGVKNIFNQFQRNFDSGPTKDAAFVYGPAAPRTFYLEVKFSNLLN</sequence>
<keyword evidence="2 8" id="KW-0813">Transport</keyword>
<dbReference type="GO" id="GO:0044718">
    <property type="term" value="P:siderophore transmembrane transport"/>
    <property type="evidence" value="ECO:0007669"/>
    <property type="project" value="TreeGrafter"/>
</dbReference>
<keyword evidence="3 8" id="KW-1134">Transmembrane beta strand</keyword>
<keyword evidence="14" id="KW-1185">Reference proteome</keyword>
<accession>A0A315Z9R7</accession>
<dbReference type="OrthoDB" id="1109239at2"/>
<dbReference type="InterPro" id="IPR012910">
    <property type="entry name" value="Plug_dom"/>
</dbReference>
<evidence type="ECO:0000313" key="13">
    <source>
        <dbReference type="EMBL" id="PWJ42316.1"/>
    </source>
</evidence>
<proteinExistence type="inferred from homology"/>